<sequence>MGSQPRPPDNRHTTVYTPAVTSPGTPAVTDSGTRTIAYINGTTGAACEAEHVGKALDNISGTIQQSITMCQSAIDELQQPRPAQQVPTTQQIAASAQRGGW</sequence>
<feature type="non-terminal residue" evidence="2">
    <location>
        <position position="1"/>
    </location>
</feature>
<dbReference type="AlphaFoldDB" id="A0A9P8EL36"/>
<proteinExistence type="predicted"/>
<evidence type="ECO:0000313" key="3">
    <source>
        <dbReference type="Proteomes" id="UP000779574"/>
    </source>
</evidence>
<reference evidence="2" key="1">
    <citation type="journal article" date="2021" name="J Fungi (Basel)">
        <title>Virulence traits and population genomics of the black yeast Aureobasidium melanogenum.</title>
        <authorList>
            <person name="Cernosa A."/>
            <person name="Sun X."/>
            <person name="Gostincar C."/>
            <person name="Fang C."/>
            <person name="Gunde-Cimerman N."/>
            <person name="Song Z."/>
        </authorList>
    </citation>
    <scope>NUCLEOTIDE SEQUENCE</scope>
    <source>
        <strain evidence="2">EXF-9911</strain>
    </source>
</reference>
<dbReference type="EMBL" id="JAHFXF010000203">
    <property type="protein sequence ID" value="KAG9693162.1"/>
    <property type="molecule type" value="Genomic_DNA"/>
</dbReference>
<evidence type="ECO:0000256" key="1">
    <source>
        <dbReference type="SAM" id="MobiDB-lite"/>
    </source>
</evidence>
<feature type="compositionally biased region" description="Polar residues" evidence="1">
    <location>
        <begin position="81"/>
        <end position="94"/>
    </location>
</feature>
<name>A0A9P8EL36_AURME</name>
<comment type="caution">
    <text evidence="2">The sequence shown here is derived from an EMBL/GenBank/DDBJ whole genome shotgun (WGS) entry which is preliminary data.</text>
</comment>
<evidence type="ECO:0000313" key="2">
    <source>
        <dbReference type="EMBL" id="KAG9693162.1"/>
    </source>
</evidence>
<protein>
    <submittedName>
        <fullName evidence="2">Uncharacterized protein</fullName>
    </submittedName>
</protein>
<feature type="region of interest" description="Disordered" evidence="1">
    <location>
        <begin position="80"/>
        <end position="101"/>
    </location>
</feature>
<organism evidence="2 3">
    <name type="scientific">Aureobasidium melanogenum</name>
    <name type="common">Aureobasidium pullulans var. melanogenum</name>
    <dbReference type="NCBI Taxonomy" id="46634"/>
    <lineage>
        <taxon>Eukaryota</taxon>
        <taxon>Fungi</taxon>
        <taxon>Dikarya</taxon>
        <taxon>Ascomycota</taxon>
        <taxon>Pezizomycotina</taxon>
        <taxon>Dothideomycetes</taxon>
        <taxon>Dothideomycetidae</taxon>
        <taxon>Dothideales</taxon>
        <taxon>Saccotheciaceae</taxon>
        <taxon>Aureobasidium</taxon>
    </lineage>
</organism>
<gene>
    <name evidence="2" type="ORF">KCU76_g6161</name>
</gene>
<dbReference type="Proteomes" id="UP000779574">
    <property type="component" value="Unassembled WGS sequence"/>
</dbReference>
<feature type="compositionally biased region" description="Polar residues" evidence="1">
    <location>
        <begin position="13"/>
        <end position="29"/>
    </location>
</feature>
<reference evidence="2" key="2">
    <citation type="submission" date="2021-08" db="EMBL/GenBank/DDBJ databases">
        <authorList>
            <person name="Gostincar C."/>
            <person name="Sun X."/>
            <person name="Song Z."/>
            <person name="Gunde-Cimerman N."/>
        </authorList>
    </citation>
    <scope>NUCLEOTIDE SEQUENCE</scope>
    <source>
        <strain evidence="2">EXF-9911</strain>
    </source>
</reference>
<feature type="region of interest" description="Disordered" evidence="1">
    <location>
        <begin position="1"/>
        <end position="29"/>
    </location>
</feature>
<accession>A0A9P8EL36</accession>